<sequence length="86" mass="9877">MGRTLSTEQQRFKSDVTAAFYVEKGHTFKGSLLEYREANHVFPLKMMIKACGSEVIYKSMDEIPEGSVPCICGDPTHWFIFIENKR</sequence>
<name>A0A0F9E835_9ZZZZ</name>
<accession>A0A0F9E835</accession>
<evidence type="ECO:0000313" key="1">
    <source>
        <dbReference type="EMBL" id="KKL70119.1"/>
    </source>
</evidence>
<dbReference type="EMBL" id="LAZR01025991">
    <property type="protein sequence ID" value="KKL70119.1"/>
    <property type="molecule type" value="Genomic_DNA"/>
</dbReference>
<gene>
    <name evidence="1" type="ORF">LCGC14_2108090</name>
</gene>
<protein>
    <submittedName>
        <fullName evidence="1">Uncharacterized protein</fullName>
    </submittedName>
</protein>
<reference evidence="1" key="1">
    <citation type="journal article" date="2015" name="Nature">
        <title>Complex archaea that bridge the gap between prokaryotes and eukaryotes.</title>
        <authorList>
            <person name="Spang A."/>
            <person name="Saw J.H."/>
            <person name="Jorgensen S.L."/>
            <person name="Zaremba-Niedzwiedzka K."/>
            <person name="Martijn J."/>
            <person name="Lind A.E."/>
            <person name="van Eijk R."/>
            <person name="Schleper C."/>
            <person name="Guy L."/>
            <person name="Ettema T.J."/>
        </authorList>
    </citation>
    <scope>NUCLEOTIDE SEQUENCE</scope>
</reference>
<proteinExistence type="predicted"/>
<organism evidence="1">
    <name type="scientific">marine sediment metagenome</name>
    <dbReference type="NCBI Taxonomy" id="412755"/>
    <lineage>
        <taxon>unclassified sequences</taxon>
        <taxon>metagenomes</taxon>
        <taxon>ecological metagenomes</taxon>
    </lineage>
</organism>
<comment type="caution">
    <text evidence="1">The sequence shown here is derived from an EMBL/GenBank/DDBJ whole genome shotgun (WGS) entry which is preliminary data.</text>
</comment>
<dbReference type="AlphaFoldDB" id="A0A0F9E835"/>